<evidence type="ECO:0000256" key="5">
    <source>
        <dbReference type="ARBA" id="ARBA00022692"/>
    </source>
</evidence>
<dbReference type="PANTHER" id="PTHR14275">
    <property type="entry name" value="PROMETHIN"/>
    <property type="match status" value="1"/>
</dbReference>
<keyword evidence="6" id="KW-0256">Endoplasmic reticulum</keyword>
<evidence type="ECO:0000313" key="11">
    <source>
        <dbReference type="Proteomes" id="UP000708208"/>
    </source>
</evidence>
<dbReference type="AlphaFoldDB" id="A0A8J2PH90"/>
<dbReference type="GO" id="GO:0005811">
    <property type="term" value="C:lipid droplet"/>
    <property type="evidence" value="ECO:0007669"/>
    <property type="project" value="UniProtKB-SubCell"/>
</dbReference>
<keyword evidence="11" id="KW-1185">Reference proteome</keyword>
<dbReference type="PANTHER" id="PTHR14275:SF0">
    <property type="entry name" value="LIPID DROPLET ASSEMBLY FACTOR 1"/>
    <property type="match status" value="1"/>
</dbReference>
<name>A0A8J2PH90_9HEXA</name>
<evidence type="ECO:0000256" key="1">
    <source>
        <dbReference type="ARBA" id="ARBA00004477"/>
    </source>
</evidence>
<evidence type="ECO:0000256" key="6">
    <source>
        <dbReference type="ARBA" id="ARBA00022824"/>
    </source>
</evidence>
<dbReference type="Proteomes" id="UP000708208">
    <property type="component" value="Unassembled WGS sequence"/>
</dbReference>
<dbReference type="EMBL" id="CAJVCH010527962">
    <property type="protein sequence ID" value="CAG7822973.1"/>
    <property type="molecule type" value="Genomic_DNA"/>
</dbReference>
<feature type="transmembrane region" description="Helical" evidence="9">
    <location>
        <begin position="170"/>
        <end position="203"/>
    </location>
</feature>
<dbReference type="GO" id="GO:0005789">
    <property type="term" value="C:endoplasmic reticulum membrane"/>
    <property type="evidence" value="ECO:0007669"/>
    <property type="project" value="UniProtKB-SubCell"/>
</dbReference>
<keyword evidence="7 9" id="KW-1133">Transmembrane helix</keyword>
<dbReference type="InterPro" id="IPR029709">
    <property type="entry name" value="LDAF1"/>
</dbReference>
<keyword evidence="4" id="KW-0551">Lipid droplet</keyword>
<evidence type="ECO:0008006" key="12">
    <source>
        <dbReference type="Google" id="ProtNLM"/>
    </source>
</evidence>
<evidence type="ECO:0000313" key="10">
    <source>
        <dbReference type="EMBL" id="CAG7822973.1"/>
    </source>
</evidence>
<organism evidence="10 11">
    <name type="scientific">Allacma fusca</name>
    <dbReference type="NCBI Taxonomy" id="39272"/>
    <lineage>
        <taxon>Eukaryota</taxon>
        <taxon>Metazoa</taxon>
        <taxon>Ecdysozoa</taxon>
        <taxon>Arthropoda</taxon>
        <taxon>Hexapoda</taxon>
        <taxon>Collembola</taxon>
        <taxon>Symphypleona</taxon>
        <taxon>Sminthuridae</taxon>
        <taxon>Allacma</taxon>
    </lineage>
</organism>
<comment type="subcellular location">
    <subcellularLocation>
        <location evidence="1">Endoplasmic reticulum membrane</location>
        <topology evidence="1">Multi-pass membrane protein</topology>
    </subcellularLocation>
    <subcellularLocation>
        <location evidence="2">Lipid droplet</location>
    </subcellularLocation>
</comment>
<evidence type="ECO:0000256" key="2">
    <source>
        <dbReference type="ARBA" id="ARBA00004502"/>
    </source>
</evidence>
<feature type="transmembrane region" description="Helical" evidence="9">
    <location>
        <begin position="131"/>
        <end position="164"/>
    </location>
</feature>
<protein>
    <recommendedName>
        <fullName evidence="12">Promethin</fullName>
    </recommendedName>
</protein>
<evidence type="ECO:0000256" key="3">
    <source>
        <dbReference type="ARBA" id="ARBA00007618"/>
    </source>
</evidence>
<dbReference type="Pfam" id="PF16015">
    <property type="entry name" value="Promethin"/>
    <property type="match status" value="1"/>
</dbReference>
<evidence type="ECO:0000256" key="8">
    <source>
        <dbReference type="ARBA" id="ARBA00023136"/>
    </source>
</evidence>
<gene>
    <name evidence="10" type="ORF">AFUS01_LOCUS33212</name>
</gene>
<dbReference type="OrthoDB" id="8019798at2759"/>
<keyword evidence="8 9" id="KW-0472">Membrane</keyword>
<reference evidence="10" key="1">
    <citation type="submission" date="2021-06" db="EMBL/GenBank/DDBJ databases">
        <authorList>
            <person name="Hodson N. C."/>
            <person name="Mongue J. A."/>
            <person name="Jaron S. K."/>
        </authorList>
    </citation>
    <scope>NUCLEOTIDE SEQUENCE</scope>
</reference>
<comment type="similarity">
    <text evidence="3">Belongs to the LDAF1 family.</text>
</comment>
<sequence>MLTTNNYSISSSQQKINLSYAAVGQITDQKSHRFLKFGLRLHLSLENLNCVDSNAMSLTEHNHHSSPAISGSGVNSLRELSWETTGMEQQLRERVTQFGNQLSSLRSRVPGKVNELIDSGKDYAKSNPLTFLTIVALVFSCSIPVIVFLAFAIFTVAVTFIGFLFVEGTILTVASVILTSTLLLVGFFTLTVTSLLILTYLALNASYKLLTGSPIAETNPIKAIVYFLSSPGIYNNGEVVNHVDEQLSEDEVAQID</sequence>
<evidence type="ECO:0000256" key="4">
    <source>
        <dbReference type="ARBA" id="ARBA00022677"/>
    </source>
</evidence>
<proteinExistence type="inferred from homology"/>
<keyword evidence="5 9" id="KW-0812">Transmembrane</keyword>
<evidence type="ECO:0000256" key="7">
    <source>
        <dbReference type="ARBA" id="ARBA00022989"/>
    </source>
</evidence>
<evidence type="ECO:0000256" key="9">
    <source>
        <dbReference type="SAM" id="Phobius"/>
    </source>
</evidence>
<accession>A0A8J2PH90</accession>
<comment type="caution">
    <text evidence="10">The sequence shown here is derived from an EMBL/GenBank/DDBJ whole genome shotgun (WGS) entry which is preliminary data.</text>
</comment>